<keyword evidence="3" id="KW-1185">Reference proteome</keyword>
<name>A0ABS7NAV9_9RHOB</name>
<sequence length="222" mass="24109">MKFFRRIALVALGLTVSACATVDVPSRNLPFEPVPDAAIRVPDGYEALPQTDPLPALRISRVAVTVPRSLKVSESNSYLPKGDIVWREDPHGDRYAQVQAIVQAAMEQGSAGLDGQIGAHLSVEVQRFHALTQKARYTTGGIHAITFKMRLTDPVTGALLRPEKVIEADLKAFGGARALEAMARGQTQKVRITGHLASVIRQELTKPGSYKNPRLGLLQALQ</sequence>
<evidence type="ECO:0000256" key="1">
    <source>
        <dbReference type="SAM" id="SignalP"/>
    </source>
</evidence>
<feature type="signal peptide" evidence="1">
    <location>
        <begin position="1"/>
        <end position="20"/>
    </location>
</feature>
<evidence type="ECO:0008006" key="4">
    <source>
        <dbReference type="Google" id="ProtNLM"/>
    </source>
</evidence>
<evidence type="ECO:0000313" key="3">
    <source>
        <dbReference type="Proteomes" id="UP000766629"/>
    </source>
</evidence>
<keyword evidence="1" id="KW-0732">Signal</keyword>
<dbReference type="Proteomes" id="UP000766629">
    <property type="component" value="Unassembled WGS sequence"/>
</dbReference>
<dbReference type="InterPro" id="IPR046705">
    <property type="entry name" value="DUF6778"/>
</dbReference>
<proteinExistence type="predicted"/>
<organism evidence="2 3">
    <name type="scientific">Leisingera daeponensis</name>
    <dbReference type="NCBI Taxonomy" id="405746"/>
    <lineage>
        <taxon>Bacteria</taxon>
        <taxon>Pseudomonadati</taxon>
        <taxon>Pseudomonadota</taxon>
        <taxon>Alphaproteobacteria</taxon>
        <taxon>Rhodobacterales</taxon>
        <taxon>Roseobacteraceae</taxon>
        <taxon>Leisingera</taxon>
    </lineage>
</organism>
<dbReference type="EMBL" id="JAHVJA010000001">
    <property type="protein sequence ID" value="MBY6137992.1"/>
    <property type="molecule type" value="Genomic_DNA"/>
</dbReference>
<protein>
    <recommendedName>
        <fullName evidence="4">Lipoprotein</fullName>
    </recommendedName>
</protein>
<reference evidence="2 3" key="1">
    <citation type="submission" date="2021-06" db="EMBL/GenBank/DDBJ databases">
        <title>50 bacteria genomes isolated from Dapeng, Shenzhen, China.</title>
        <authorList>
            <person name="Zheng W."/>
            <person name="Yu S."/>
            <person name="Huang Y."/>
        </authorList>
    </citation>
    <scope>NUCLEOTIDE SEQUENCE [LARGE SCALE GENOMIC DNA]</scope>
    <source>
        <strain evidence="2 3">DP1N14-2</strain>
    </source>
</reference>
<comment type="caution">
    <text evidence="2">The sequence shown here is derived from an EMBL/GenBank/DDBJ whole genome shotgun (WGS) entry which is preliminary data.</text>
</comment>
<feature type="chain" id="PRO_5046230981" description="Lipoprotein" evidence="1">
    <location>
        <begin position="21"/>
        <end position="222"/>
    </location>
</feature>
<evidence type="ECO:0000313" key="2">
    <source>
        <dbReference type="EMBL" id="MBY6137992.1"/>
    </source>
</evidence>
<gene>
    <name evidence="2" type="ORF">KUV26_00930</name>
</gene>
<dbReference type="RefSeq" id="WP_222502275.1">
    <property type="nucleotide sequence ID" value="NZ_JAHVJA010000001.1"/>
</dbReference>
<dbReference type="PROSITE" id="PS51257">
    <property type="entry name" value="PROKAR_LIPOPROTEIN"/>
    <property type="match status" value="1"/>
</dbReference>
<accession>A0ABS7NAV9</accession>
<dbReference type="Pfam" id="PF20569">
    <property type="entry name" value="DUF6778"/>
    <property type="match status" value="1"/>
</dbReference>